<sequence>MLAQAYLRMAERRGTDVKIRPYEYRLFKVMLVVDEGELHEVSNPGCLSIMQLFRSRVISYLHVGESLSSTVILDPTVGIGPVPVLRAAACLLWWTCFLMSSACPVGSRRTGINPEDQRTLACNIDPHAIRVGYRSLGLNVDVASASVVDSVVSNYGRL</sequence>
<accession>A0A423X6Y6</accession>
<reference evidence="1 2" key="1">
    <citation type="submission" date="2015-09" db="EMBL/GenBank/DDBJ databases">
        <title>Host preference determinants of Valsa canker pathogens revealed by comparative genomics.</title>
        <authorList>
            <person name="Yin Z."/>
            <person name="Huang L."/>
        </authorList>
    </citation>
    <scope>NUCLEOTIDE SEQUENCE [LARGE SCALE GENOMIC DNA]</scope>
    <source>
        <strain evidence="1 2">SXYLt</strain>
    </source>
</reference>
<dbReference type="Proteomes" id="UP000285146">
    <property type="component" value="Unassembled WGS sequence"/>
</dbReference>
<name>A0A423X6Y6_9PEZI</name>
<evidence type="ECO:0000313" key="2">
    <source>
        <dbReference type="Proteomes" id="UP000285146"/>
    </source>
</evidence>
<comment type="caution">
    <text evidence="1">The sequence shown here is derived from an EMBL/GenBank/DDBJ whole genome shotgun (WGS) entry which is preliminary data.</text>
</comment>
<keyword evidence="2" id="KW-1185">Reference proteome</keyword>
<dbReference type="AlphaFoldDB" id="A0A423X6Y6"/>
<proteinExistence type="predicted"/>
<evidence type="ECO:0000313" key="1">
    <source>
        <dbReference type="EMBL" id="ROW11665.1"/>
    </source>
</evidence>
<organism evidence="1 2">
    <name type="scientific">Cytospora leucostoma</name>
    <dbReference type="NCBI Taxonomy" id="1230097"/>
    <lineage>
        <taxon>Eukaryota</taxon>
        <taxon>Fungi</taxon>
        <taxon>Dikarya</taxon>
        <taxon>Ascomycota</taxon>
        <taxon>Pezizomycotina</taxon>
        <taxon>Sordariomycetes</taxon>
        <taxon>Sordariomycetidae</taxon>
        <taxon>Diaporthales</taxon>
        <taxon>Cytosporaceae</taxon>
        <taxon>Cytospora</taxon>
    </lineage>
</organism>
<dbReference type="InParanoid" id="A0A423X6Y6"/>
<gene>
    <name evidence="1" type="ORF">VPNG_05608</name>
</gene>
<protein>
    <submittedName>
        <fullName evidence="1">Uncharacterized protein</fullName>
    </submittedName>
</protein>
<dbReference type="EMBL" id="LKEB01000026">
    <property type="protein sequence ID" value="ROW11665.1"/>
    <property type="molecule type" value="Genomic_DNA"/>
</dbReference>